<feature type="compositionally biased region" description="Low complexity" evidence="1">
    <location>
        <begin position="313"/>
        <end position="324"/>
    </location>
</feature>
<organism evidence="3">
    <name type="scientific">Menopon gallinae</name>
    <name type="common">poultry shaft louse</name>
    <dbReference type="NCBI Taxonomy" id="328185"/>
    <lineage>
        <taxon>Eukaryota</taxon>
        <taxon>Metazoa</taxon>
        <taxon>Ecdysozoa</taxon>
        <taxon>Arthropoda</taxon>
        <taxon>Hexapoda</taxon>
        <taxon>Insecta</taxon>
        <taxon>Pterygota</taxon>
        <taxon>Neoptera</taxon>
        <taxon>Paraneoptera</taxon>
        <taxon>Psocodea</taxon>
        <taxon>Troctomorpha</taxon>
        <taxon>Phthiraptera</taxon>
        <taxon>Amblycera</taxon>
        <taxon>Menoponidae</taxon>
        <taxon>Menopon</taxon>
    </lineage>
</organism>
<evidence type="ECO:0000259" key="2">
    <source>
        <dbReference type="SMART" id="SM01233"/>
    </source>
</evidence>
<feature type="compositionally biased region" description="Basic and acidic residues" evidence="1">
    <location>
        <begin position="134"/>
        <end position="166"/>
    </location>
</feature>
<gene>
    <name evidence="3" type="ORF">PYX00_010034</name>
</gene>
<protein>
    <recommendedName>
        <fullName evidence="2">Hyaluronan/mRNA-binding protein domain-containing protein</fullName>
    </recommendedName>
</protein>
<feature type="compositionally biased region" description="Basic and acidic residues" evidence="1">
    <location>
        <begin position="401"/>
        <end position="410"/>
    </location>
</feature>
<proteinExistence type="predicted"/>
<evidence type="ECO:0000256" key="1">
    <source>
        <dbReference type="SAM" id="MobiDB-lite"/>
    </source>
</evidence>
<dbReference type="GO" id="GO:0005634">
    <property type="term" value="C:nucleus"/>
    <property type="evidence" value="ECO:0007669"/>
    <property type="project" value="TreeGrafter"/>
</dbReference>
<feature type="compositionally biased region" description="Basic and acidic residues" evidence="1">
    <location>
        <begin position="469"/>
        <end position="494"/>
    </location>
</feature>
<dbReference type="GO" id="GO:0003723">
    <property type="term" value="F:RNA binding"/>
    <property type="evidence" value="ECO:0007669"/>
    <property type="project" value="InterPro"/>
</dbReference>
<feature type="domain" description="Hyaluronan/mRNA-binding protein" evidence="2">
    <location>
        <begin position="275"/>
        <end position="391"/>
    </location>
</feature>
<reference evidence="3" key="1">
    <citation type="journal article" date="2024" name="Gigascience">
        <title>Chromosome-level genome of the poultry shaft louse Menopon gallinae provides insight into the host-switching and adaptive evolution of parasitic lice.</title>
        <authorList>
            <person name="Xu Y."/>
            <person name="Ma L."/>
            <person name="Liu S."/>
            <person name="Liang Y."/>
            <person name="Liu Q."/>
            <person name="He Z."/>
            <person name="Tian L."/>
            <person name="Duan Y."/>
            <person name="Cai W."/>
            <person name="Li H."/>
            <person name="Song F."/>
        </authorList>
    </citation>
    <scope>NUCLEOTIDE SEQUENCE</scope>
    <source>
        <strain evidence="3">Cailab_2023a</strain>
    </source>
</reference>
<dbReference type="PANTHER" id="PTHR12299:SF17">
    <property type="entry name" value="AT19571P-RELATED"/>
    <property type="match status" value="1"/>
</dbReference>
<feature type="compositionally biased region" description="Basic and acidic residues" evidence="1">
    <location>
        <begin position="271"/>
        <end position="299"/>
    </location>
</feature>
<feature type="region of interest" description="Disordered" evidence="1">
    <location>
        <begin position="378"/>
        <end position="515"/>
    </location>
</feature>
<feature type="compositionally biased region" description="Polar residues" evidence="1">
    <location>
        <begin position="64"/>
        <end position="80"/>
    </location>
</feature>
<feature type="region of interest" description="Disordered" evidence="1">
    <location>
        <begin position="36"/>
        <end position="335"/>
    </location>
</feature>
<feature type="compositionally biased region" description="Basic and acidic residues" evidence="1">
    <location>
        <begin position="49"/>
        <end position="61"/>
    </location>
</feature>
<dbReference type="AlphaFoldDB" id="A0AAW2HDK1"/>
<comment type="caution">
    <text evidence="3">The sequence shown here is derived from an EMBL/GenBank/DDBJ whole genome shotgun (WGS) entry which is preliminary data.</text>
</comment>
<feature type="compositionally biased region" description="Basic and acidic residues" evidence="1">
    <location>
        <begin position="179"/>
        <end position="250"/>
    </location>
</feature>
<dbReference type="Pfam" id="PF04774">
    <property type="entry name" value="HABP4_PAI-RBP1"/>
    <property type="match status" value="1"/>
</dbReference>
<dbReference type="SMART" id="SM01233">
    <property type="entry name" value="HABP4_PAI-RBP1"/>
    <property type="match status" value="1"/>
</dbReference>
<dbReference type="GO" id="GO:0005737">
    <property type="term" value="C:cytoplasm"/>
    <property type="evidence" value="ECO:0007669"/>
    <property type="project" value="TreeGrafter"/>
</dbReference>
<accession>A0AAW2HDK1</accession>
<dbReference type="PANTHER" id="PTHR12299">
    <property type="entry name" value="HYALURONIC ACID-BINDING PROTEIN 4"/>
    <property type="match status" value="1"/>
</dbReference>
<sequence>MEQEYVIGVANRYALFLEESSHEEDPFDLIKNVEAEKSKKKTLKTVSGESKENKGKPDPKAKTAVSSARKSQGIKETQNVKPVDPGAVTKTKPQDGALKNSKPAGGRKGGDKPQGERTTAAPDKTVKFATGEPQNERTNNRRPREEKVGERNGDIGRNRNFRDDAGPKGNDSDNGPRPPRNEDSQRPPRRDGDRPFRGGDRDRERNERQQGDAENRPPRREGRERRDFQDRADFPREGGENGEGRPDRRPGALAGRSKGGRQGGGPGGRNFDNRGKREFERKSGSDKTGIKAIDKRDGAGAHNWGNHKDDLESVSNNLNSTNLSEDNPEWDNKTAENNVSGEVKEGEVNEQENEFFAVVEEEPKELTLDEYFAMRGKRERPQYNLRKAGEGEDLSQWKNMYEIKKKRDSEQPEEEELDTTENPQRAGRQRQVLDIDITFSDTRRGPRGARGGRAPRTGLNATPGGGRNRQRDGPRRGQRDDRGDFGSGRDRDFNSRGNRQSAPKVDDENDFPSLG</sequence>
<dbReference type="InterPro" id="IPR006861">
    <property type="entry name" value="HABP4_PAIRBP1-bd"/>
</dbReference>
<evidence type="ECO:0000313" key="3">
    <source>
        <dbReference type="EMBL" id="KAL0267890.1"/>
    </source>
</evidence>
<name>A0AAW2HDK1_9NEOP</name>
<dbReference type="InterPro" id="IPR039764">
    <property type="entry name" value="HABP4/SERBP1-like"/>
</dbReference>
<dbReference type="EMBL" id="JARGDH010000005">
    <property type="protein sequence ID" value="KAL0267890.1"/>
    <property type="molecule type" value="Genomic_DNA"/>
</dbReference>